<dbReference type="Proteomes" id="UP000017396">
    <property type="component" value="Chromosome"/>
</dbReference>
<dbReference type="EMBL" id="CP003587">
    <property type="protein sequence ID" value="AGY57647.1"/>
    <property type="molecule type" value="Genomic_DNA"/>
</dbReference>
<dbReference type="AlphaFoldDB" id="U5QFA0"/>
<proteinExistence type="predicted"/>
<protein>
    <submittedName>
        <fullName evidence="2">Uncharacterized protein</fullName>
    </submittedName>
</protein>
<keyword evidence="3" id="KW-1185">Reference proteome</keyword>
<name>U5QFA0_GLOK1</name>
<dbReference type="KEGG" id="glj:GKIL_1401"/>
<dbReference type="OrthoDB" id="591025at2"/>
<evidence type="ECO:0000313" key="2">
    <source>
        <dbReference type="EMBL" id="AGY57647.1"/>
    </source>
</evidence>
<keyword evidence="1" id="KW-0175">Coiled coil</keyword>
<sequence length="98" mass="11705">MNKPLLPEMPDEATHRRLTAQLQAVAAEMRAWSQELQELEERFERDYQQSPIGQFHARLRAQRAEQPKTIRPERVECIWRRLVRLDLQAALEDLTSRR</sequence>
<dbReference type="HOGENOM" id="CLU_2329777_0_0_3"/>
<reference evidence="2 3" key="1">
    <citation type="journal article" date="2013" name="PLoS ONE">
        <title>Cultivation and Complete Genome Sequencing of Gloeobacter kilaueensis sp. nov., from a Lava Cave in Kilauea Caldera, Hawai'i.</title>
        <authorList>
            <person name="Saw J.H."/>
            <person name="Schatz M."/>
            <person name="Brown M.V."/>
            <person name="Kunkel D.D."/>
            <person name="Foster J.S."/>
            <person name="Shick H."/>
            <person name="Christensen S."/>
            <person name="Hou S."/>
            <person name="Wan X."/>
            <person name="Donachie S.P."/>
        </authorList>
    </citation>
    <scope>NUCLEOTIDE SEQUENCE [LARGE SCALE GENOMIC DNA]</scope>
    <source>
        <strain evidence="3">JS</strain>
    </source>
</reference>
<gene>
    <name evidence="2" type="ORF">GKIL_1401</name>
</gene>
<evidence type="ECO:0000256" key="1">
    <source>
        <dbReference type="SAM" id="Coils"/>
    </source>
</evidence>
<evidence type="ECO:0000313" key="3">
    <source>
        <dbReference type="Proteomes" id="UP000017396"/>
    </source>
</evidence>
<organism evidence="2 3">
    <name type="scientific">Gloeobacter kilaueensis (strain ATCC BAA-2537 / CCAP 1431/1 / ULC 316 / JS1)</name>
    <dbReference type="NCBI Taxonomy" id="1183438"/>
    <lineage>
        <taxon>Bacteria</taxon>
        <taxon>Bacillati</taxon>
        <taxon>Cyanobacteriota</taxon>
        <taxon>Cyanophyceae</taxon>
        <taxon>Gloeobacterales</taxon>
        <taxon>Gloeobacteraceae</taxon>
        <taxon>Gloeobacter</taxon>
    </lineage>
</organism>
<dbReference type="RefSeq" id="WP_023172744.1">
    <property type="nucleotide sequence ID" value="NC_022600.1"/>
</dbReference>
<feature type="coiled-coil region" evidence="1">
    <location>
        <begin position="15"/>
        <end position="49"/>
    </location>
</feature>
<accession>U5QFA0</accession>